<sequence length="288" mass="30906">MAAAAPARAQLTDISVLQNHAATILAADRAKSGAANPIDLANPLTSDSGFKSVGEAFRRGIKDYNAGNKAGAVRALQYAATQGHTVSLWKLGRMFAEGDGVPHDDLKAFEYFSRIADNYADESPGTRQAPFVSSAFVALGGYFLEGIPNTYVKANLNRAVDMFQYAASYYGDPDGQYNLARLYLDGQGVPKDARQAARWLKLAAGKGHPASQALLGNMLIAGQGVPKQPGLGLMWLALARESVQNEGKSAAAEDAWITELHDKNFASASDDDRKLAMSYLEQYLRTGR</sequence>
<dbReference type="SMART" id="SM00671">
    <property type="entry name" value="SEL1"/>
    <property type="match status" value="4"/>
</dbReference>
<dbReference type="PANTHER" id="PTHR11102:SF160">
    <property type="entry name" value="ERAD-ASSOCIATED E3 UBIQUITIN-PROTEIN LIGASE COMPONENT HRD3"/>
    <property type="match status" value="1"/>
</dbReference>
<organism evidence="1 2">
    <name type="scientific">Pseudochelatococcus contaminans</name>
    <dbReference type="NCBI Taxonomy" id="1538103"/>
    <lineage>
        <taxon>Bacteria</taxon>
        <taxon>Pseudomonadati</taxon>
        <taxon>Pseudomonadota</taxon>
        <taxon>Alphaproteobacteria</taxon>
        <taxon>Hyphomicrobiales</taxon>
        <taxon>Chelatococcaceae</taxon>
        <taxon>Pseudochelatococcus</taxon>
    </lineage>
</organism>
<dbReference type="Pfam" id="PF08238">
    <property type="entry name" value="Sel1"/>
    <property type="match status" value="4"/>
</dbReference>
<dbReference type="InterPro" id="IPR050767">
    <property type="entry name" value="Sel1_AlgK"/>
</dbReference>
<dbReference type="InterPro" id="IPR006597">
    <property type="entry name" value="Sel1-like"/>
</dbReference>
<dbReference type="Gene3D" id="1.25.40.10">
    <property type="entry name" value="Tetratricopeptide repeat domain"/>
    <property type="match status" value="2"/>
</dbReference>
<accession>A0A7W5Z378</accession>
<protein>
    <recommendedName>
        <fullName evidence="3">Exopolysaccharide biosynthesis protein</fullName>
    </recommendedName>
</protein>
<dbReference type="PANTHER" id="PTHR11102">
    <property type="entry name" value="SEL-1-LIKE PROTEIN"/>
    <property type="match status" value="1"/>
</dbReference>
<dbReference type="AlphaFoldDB" id="A0A7W5Z378"/>
<dbReference type="Proteomes" id="UP000537592">
    <property type="component" value="Unassembled WGS sequence"/>
</dbReference>
<gene>
    <name evidence="1" type="ORF">FHS81_001065</name>
</gene>
<comment type="caution">
    <text evidence="1">The sequence shown here is derived from an EMBL/GenBank/DDBJ whole genome shotgun (WGS) entry which is preliminary data.</text>
</comment>
<evidence type="ECO:0000313" key="1">
    <source>
        <dbReference type="EMBL" id="MBB3808995.1"/>
    </source>
</evidence>
<dbReference type="EMBL" id="JACICC010000002">
    <property type="protein sequence ID" value="MBB3808995.1"/>
    <property type="molecule type" value="Genomic_DNA"/>
</dbReference>
<dbReference type="InterPro" id="IPR011990">
    <property type="entry name" value="TPR-like_helical_dom_sf"/>
</dbReference>
<evidence type="ECO:0008006" key="3">
    <source>
        <dbReference type="Google" id="ProtNLM"/>
    </source>
</evidence>
<keyword evidence="2" id="KW-1185">Reference proteome</keyword>
<evidence type="ECO:0000313" key="2">
    <source>
        <dbReference type="Proteomes" id="UP000537592"/>
    </source>
</evidence>
<reference evidence="1 2" key="1">
    <citation type="submission" date="2020-08" db="EMBL/GenBank/DDBJ databases">
        <title>Genomic Encyclopedia of Type Strains, Phase IV (KMG-IV): sequencing the most valuable type-strain genomes for metagenomic binning, comparative biology and taxonomic classification.</title>
        <authorList>
            <person name="Goeker M."/>
        </authorList>
    </citation>
    <scope>NUCLEOTIDE SEQUENCE [LARGE SCALE GENOMIC DNA]</scope>
    <source>
        <strain evidence="1 2">DSM 28760</strain>
    </source>
</reference>
<proteinExistence type="predicted"/>
<name>A0A7W5Z378_9HYPH</name>
<dbReference type="SUPFAM" id="SSF81901">
    <property type="entry name" value="HCP-like"/>
    <property type="match status" value="1"/>
</dbReference>